<dbReference type="EMBL" id="MU118019">
    <property type="protein sequence ID" value="KAF9648149.1"/>
    <property type="molecule type" value="Genomic_DNA"/>
</dbReference>
<sequence length="62" mass="7075">TIARSTRSSPILRYTIDRRGGAVQEHLSPKDLESDMIGQKSGRLQVPYIFHIPPIARTCRRQ</sequence>
<reference evidence="1" key="2">
    <citation type="journal article" date="2020" name="Nat. Commun.">
        <title>Large-scale genome sequencing of mycorrhizal fungi provides insights into the early evolution of symbiotic traits.</title>
        <authorList>
            <person name="Miyauchi S."/>
            <person name="Kiss E."/>
            <person name="Kuo A."/>
            <person name="Drula E."/>
            <person name="Kohler A."/>
            <person name="Sanchez-Garcia M."/>
            <person name="Morin E."/>
            <person name="Andreopoulos B."/>
            <person name="Barry K.W."/>
            <person name="Bonito G."/>
            <person name="Buee M."/>
            <person name="Carver A."/>
            <person name="Chen C."/>
            <person name="Cichocki N."/>
            <person name="Clum A."/>
            <person name="Culley D."/>
            <person name="Crous P.W."/>
            <person name="Fauchery L."/>
            <person name="Girlanda M."/>
            <person name="Hayes R.D."/>
            <person name="Keri Z."/>
            <person name="LaButti K."/>
            <person name="Lipzen A."/>
            <person name="Lombard V."/>
            <person name="Magnuson J."/>
            <person name="Maillard F."/>
            <person name="Murat C."/>
            <person name="Nolan M."/>
            <person name="Ohm R.A."/>
            <person name="Pangilinan J."/>
            <person name="Pereira M.F."/>
            <person name="Perotto S."/>
            <person name="Peter M."/>
            <person name="Pfister S."/>
            <person name="Riley R."/>
            <person name="Sitrit Y."/>
            <person name="Stielow J.B."/>
            <person name="Szollosi G."/>
            <person name="Zifcakova L."/>
            <person name="Stursova M."/>
            <person name="Spatafora J.W."/>
            <person name="Tedersoo L."/>
            <person name="Vaario L.M."/>
            <person name="Yamada A."/>
            <person name="Yan M."/>
            <person name="Wang P."/>
            <person name="Xu J."/>
            <person name="Bruns T."/>
            <person name="Baldrian P."/>
            <person name="Vilgalys R."/>
            <person name="Dunand C."/>
            <person name="Henrissat B."/>
            <person name="Grigoriev I.V."/>
            <person name="Hibbett D."/>
            <person name="Nagy L.G."/>
            <person name="Martin F.M."/>
        </authorList>
    </citation>
    <scope>NUCLEOTIDE SEQUENCE</scope>
    <source>
        <strain evidence="1">P2</strain>
    </source>
</reference>
<accession>A0ACB6ZF21</accession>
<proteinExistence type="predicted"/>
<gene>
    <name evidence="1" type="ORF">BDM02DRAFT_3115947</name>
</gene>
<protein>
    <submittedName>
        <fullName evidence="1">Uncharacterized protein</fullName>
    </submittedName>
</protein>
<comment type="caution">
    <text evidence="1">The sequence shown here is derived from an EMBL/GenBank/DDBJ whole genome shotgun (WGS) entry which is preliminary data.</text>
</comment>
<evidence type="ECO:0000313" key="2">
    <source>
        <dbReference type="Proteomes" id="UP000886501"/>
    </source>
</evidence>
<reference evidence="1" key="1">
    <citation type="submission" date="2019-10" db="EMBL/GenBank/DDBJ databases">
        <authorList>
            <consortium name="DOE Joint Genome Institute"/>
            <person name="Kuo A."/>
            <person name="Miyauchi S."/>
            <person name="Kiss E."/>
            <person name="Drula E."/>
            <person name="Kohler A."/>
            <person name="Sanchez-Garcia M."/>
            <person name="Andreopoulos B."/>
            <person name="Barry K.W."/>
            <person name="Bonito G."/>
            <person name="Buee M."/>
            <person name="Carver A."/>
            <person name="Chen C."/>
            <person name="Cichocki N."/>
            <person name="Clum A."/>
            <person name="Culley D."/>
            <person name="Crous P.W."/>
            <person name="Fauchery L."/>
            <person name="Girlanda M."/>
            <person name="Hayes R."/>
            <person name="Keri Z."/>
            <person name="Labutti K."/>
            <person name="Lipzen A."/>
            <person name="Lombard V."/>
            <person name="Magnuson J."/>
            <person name="Maillard F."/>
            <person name="Morin E."/>
            <person name="Murat C."/>
            <person name="Nolan M."/>
            <person name="Ohm R."/>
            <person name="Pangilinan J."/>
            <person name="Pereira M."/>
            <person name="Perotto S."/>
            <person name="Peter M."/>
            <person name="Riley R."/>
            <person name="Sitrit Y."/>
            <person name="Stielow B."/>
            <person name="Szollosi G."/>
            <person name="Zifcakova L."/>
            <person name="Stursova M."/>
            <person name="Spatafora J.W."/>
            <person name="Tedersoo L."/>
            <person name="Vaario L.-M."/>
            <person name="Yamada A."/>
            <person name="Yan M."/>
            <person name="Wang P."/>
            <person name="Xu J."/>
            <person name="Bruns T."/>
            <person name="Baldrian P."/>
            <person name="Vilgalys R."/>
            <person name="Henrissat B."/>
            <person name="Grigoriev I.V."/>
            <person name="Hibbett D."/>
            <person name="Nagy L.G."/>
            <person name="Martin F.M."/>
        </authorList>
    </citation>
    <scope>NUCLEOTIDE SEQUENCE</scope>
    <source>
        <strain evidence="1">P2</strain>
    </source>
</reference>
<feature type="non-terminal residue" evidence="1">
    <location>
        <position position="1"/>
    </location>
</feature>
<evidence type="ECO:0000313" key="1">
    <source>
        <dbReference type="EMBL" id="KAF9648149.1"/>
    </source>
</evidence>
<name>A0ACB6ZF21_THEGA</name>
<keyword evidence="2" id="KW-1185">Reference proteome</keyword>
<dbReference type="Proteomes" id="UP000886501">
    <property type="component" value="Unassembled WGS sequence"/>
</dbReference>
<organism evidence="1 2">
    <name type="scientific">Thelephora ganbajun</name>
    <name type="common">Ganba fungus</name>
    <dbReference type="NCBI Taxonomy" id="370292"/>
    <lineage>
        <taxon>Eukaryota</taxon>
        <taxon>Fungi</taxon>
        <taxon>Dikarya</taxon>
        <taxon>Basidiomycota</taxon>
        <taxon>Agaricomycotina</taxon>
        <taxon>Agaricomycetes</taxon>
        <taxon>Thelephorales</taxon>
        <taxon>Thelephoraceae</taxon>
        <taxon>Thelephora</taxon>
    </lineage>
</organism>